<comment type="caution">
    <text evidence="1">The sequence shown here is derived from an EMBL/GenBank/DDBJ whole genome shotgun (WGS) entry which is preliminary data.</text>
</comment>
<organism evidence="1 2">
    <name type="scientific">Salipiger aestuarii</name>
    <dbReference type="NCBI Taxonomy" id="568098"/>
    <lineage>
        <taxon>Bacteria</taxon>
        <taxon>Pseudomonadati</taxon>
        <taxon>Pseudomonadota</taxon>
        <taxon>Alphaproteobacteria</taxon>
        <taxon>Rhodobacterales</taxon>
        <taxon>Roseobacteraceae</taxon>
        <taxon>Salipiger</taxon>
    </lineage>
</organism>
<sequence>MVADRPLSHSHAVTAMMLAENGLRVPEGFLDFASDGRLSHFNVRDRGKPHDIVEKRISNTGIVANIGQDFPCGSSDVTDADVETLTSSLSHGELVRV</sequence>
<evidence type="ECO:0000313" key="2">
    <source>
        <dbReference type="Proteomes" id="UP000249165"/>
    </source>
</evidence>
<name>A0A327Y486_9RHOB</name>
<dbReference type="AlphaFoldDB" id="A0A327Y486"/>
<accession>A0A327Y486</accession>
<dbReference type="RefSeq" id="WP_111550592.1">
    <property type="nucleotide sequence ID" value="NZ_QLMG01000024.1"/>
</dbReference>
<keyword evidence="2" id="KW-1185">Reference proteome</keyword>
<dbReference type="EMBL" id="QLMG01000024">
    <property type="protein sequence ID" value="RAK15247.1"/>
    <property type="molecule type" value="Genomic_DNA"/>
</dbReference>
<proteinExistence type="predicted"/>
<protein>
    <submittedName>
        <fullName evidence="1">Uncharacterized protein</fullName>
    </submittedName>
</protein>
<dbReference type="Proteomes" id="UP000249165">
    <property type="component" value="Unassembled WGS sequence"/>
</dbReference>
<evidence type="ECO:0000313" key="1">
    <source>
        <dbReference type="EMBL" id="RAK15247.1"/>
    </source>
</evidence>
<gene>
    <name evidence="1" type="ORF">ATI53_10243</name>
</gene>
<reference evidence="1 2" key="1">
    <citation type="submission" date="2018-06" db="EMBL/GenBank/DDBJ databases">
        <title>Genomic Encyclopedia of Archaeal and Bacterial Type Strains, Phase II (KMG-II): from individual species to whole genera.</title>
        <authorList>
            <person name="Goeker M."/>
        </authorList>
    </citation>
    <scope>NUCLEOTIDE SEQUENCE [LARGE SCALE GENOMIC DNA]</scope>
    <source>
        <strain evidence="1 2">DSM 22011</strain>
    </source>
</reference>